<evidence type="ECO:0000313" key="9">
    <source>
        <dbReference type="Proteomes" id="UP000192660"/>
    </source>
</evidence>
<dbReference type="Proteomes" id="UP000192660">
    <property type="component" value="Unassembled WGS sequence"/>
</dbReference>
<dbReference type="GO" id="GO:0015667">
    <property type="term" value="F:site-specific DNA-methyltransferase (cytosine-N4-specific) activity"/>
    <property type="evidence" value="ECO:0007669"/>
    <property type="project" value="UniProtKB-EC"/>
</dbReference>
<accession>A0A1W1WBR4</accession>
<dbReference type="InterPro" id="IPR017985">
    <property type="entry name" value="MeTrfase_CN4_CS"/>
</dbReference>
<organism evidence="8 9">
    <name type="scientific">Sulfobacillus thermosulfidooxidans (strain DSM 9293 / VKM B-1269 / AT-1)</name>
    <dbReference type="NCBI Taxonomy" id="929705"/>
    <lineage>
        <taxon>Bacteria</taxon>
        <taxon>Bacillati</taxon>
        <taxon>Bacillota</taxon>
        <taxon>Clostridia</taxon>
        <taxon>Eubacteriales</taxon>
        <taxon>Clostridiales Family XVII. Incertae Sedis</taxon>
        <taxon>Sulfobacillus</taxon>
    </lineage>
</organism>
<evidence type="ECO:0000256" key="3">
    <source>
        <dbReference type="ARBA" id="ARBA00022603"/>
    </source>
</evidence>
<dbReference type="PROSITE" id="PS00093">
    <property type="entry name" value="N4_MTASE"/>
    <property type="match status" value="1"/>
</dbReference>
<dbReference type="GO" id="GO:0032259">
    <property type="term" value="P:methylation"/>
    <property type="evidence" value="ECO:0007669"/>
    <property type="project" value="UniProtKB-KW"/>
</dbReference>
<evidence type="ECO:0000256" key="5">
    <source>
        <dbReference type="ARBA" id="ARBA00022691"/>
    </source>
</evidence>
<keyword evidence="3" id="KW-0489">Methyltransferase</keyword>
<dbReference type="SUPFAM" id="SSF53335">
    <property type="entry name" value="S-adenosyl-L-methionine-dependent methyltransferases"/>
    <property type="match status" value="1"/>
</dbReference>
<name>A0A1W1WBR4_SULTA</name>
<proteinExistence type="inferred from homology"/>
<dbReference type="OrthoDB" id="9800801at2"/>
<evidence type="ECO:0000256" key="4">
    <source>
        <dbReference type="ARBA" id="ARBA00022679"/>
    </source>
</evidence>
<evidence type="ECO:0000256" key="1">
    <source>
        <dbReference type="ARBA" id="ARBA00010203"/>
    </source>
</evidence>
<dbReference type="AlphaFoldDB" id="A0A1W1WBR4"/>
<dbReference type="Gene3D" id="3.40.50.150">
    <property type="entry name" value="Vaccinia Virus protein VP39"/>
    <property type="match status" value="2"/>
</dbReference>
<gene>
    <name evidence="8" type="ORF">SAMN00768000_1173</name>
</gene>
<evidence type="ECO:0000256" key="6">
    <source>
        <dbReference type="ARBA" id="ARBA00022747"/>
    </source>
</evidence>
<reference evidence="9" key="1">
    <citation type="submission" date="2017-04" db="EMBL/GenBank/DDBJ databases">
        <authorList>
            <person name="Varghese N."/>
            <person name="Submissions S."/>
        </authorList>
    </citation>
    <scope>NUCLEOTIDE SEQUENCE [LARGE SCALE GENOMIC DNA]</scope>
    <source>
        <strain evidence="9">DSM 9293</strain>
    </source>
</reference>
<protein>
    <recommendedName>
        <fullName evidence="2">site-specific DNA-methyltransferase (cytosine-N(4)-specific)</fullName>
        <ecNumber evidence="2">2.1.1.113</ecNumber>
    </recommendedName>
</protein>
<dbReference type="InterPro" id="IPR029063">
    <property type="entry name" value="SAM-dependent_MTases_sf"/>
</dbReference>
<dbReference type="STRING" id="28034.BFX07_04190"/>
<dbReference type="EMBL" id="FWWY01000001">
    <property type="protein sequence ID" value="SMC03609.1"/>
    <property type="molecule type" value="Genomic_DNA"/>
</dbReference>
<comment type="catalytic activity">
    <reaction evidence="7">
        <text>a 2'-deoxycytidine in DNA + S-adenosyl-L-methionine = an N(4)-methyl-2'-deoxycytidine in DNA + S-adenosyl-L-homocysteine + H(+)</text>
        <dbReference type="Rhea" id="RHEA:16857"/>
        <dbReference type="Rhea" id="RHEA-COMP:11369"/>
        <dbReference type="Rhea" id="RHEA-COMP:13674"/>
        <dbReference type="ChEBI" id="CHEBI:15378"/>
        <dbReference type="ChEBI" id="CHEBI:57856"/>
        <dbReference type="ChEBI" id="CHEBI:59789"/>
        <dbReference type="ChEBI" id="CHEBI:85452"/>
        <dbReference type="ChEBI" id="CHEBI:137933"/>
        <dbReference type="EC" id="2.1.1.113"/>
    </reaction>
</comment>
<keyword evidence="6" id="KW-0680">Restriction system</keyword>
<keyword evidence="5" id="KW-0949">S-adenosyl-L-methionine</keyword>
<dbReference type="EC" id="2.1.1.113" evidence="2"/>
<sequence length="431" mass="49463">MAAFVCLTPDDAIRRDIAQLEENYWDFASANTKEWTHGYHPYPAMMIPQVARSLIHLILKHQPRTKRLFDPFMGSGTSLVEGLVAGLEVSGSDLNPLSHLLASVKTRAWPPDVLQTAFAKILADYRSLSVREADWPQFENLLYWFKPQVIDDLTRLKKSIEQCDQELRPFFWVAFSATVRHVSNSRNQEFKLYRLDDKRLALWNPDVRETFTRIVQRNLPGNEALWQRHPLPSVRLLQDNAMDLRSVQDGSVDLMLTSPPYGDSRTTVAYGQFSRLSLQWLNLSTTSLEPHRVDQSLLGGKSVKDVGSWSILPSPTLNQALAVIAQKDSRRARDVLAFYLDLDRSLKEIARVMRPGGYQCWVVGNRRVKQVQLRTDAMICELSERYGMSHVATIRRRIPNKRMPKENSPTNRIGQKVATMTEEHIVILRKE</sequence>
<evidence type="ECO:0000256" key="7">
    <source>
        <dbReference type="ARBA" id="ARBA00049120"/>
    </source>
</evidence>
<keyword evidence="4" id="KW-0808">Transferase</keyword>
<dbReference type="GO" id="GO:0009307">
    <property type="term" value="P:DNA restriction-modification system"/>
    <property type="evidence" value="ECO:0007669"/>
    <property type="project" value="UniProtKB-KW"/>
</dbReference>
<keyword evidence="9" id="KW-1185">Reference proteome</keyword>
<comment type="similarity">
    <text evidence="1">Belongs to the N(4)/N(6)-methyltransferase family. N(4) subfamily.</text>
</comment>
<evidence type="ECO:0000256" key="2">
    <source>
        <dbReference type="ARBA" id="ARBA00012185"/>
    </source>
</evidence>
<dbReference type="RefSeq" id="WP_084660969.1">
    <property type="nucleotide sequence ID" value="NZ_FWWY01000001.1"/>
</dbReference>
<evidence type="ECO:0000313" key="8">
    <source>
        <dbReference type="EMBL" id="SMC03609.1"/>
    </source>
</evidence>
<dbReference type="GO" id="GO:0003677">
    <property type="term" value="F:DNA binding"/>
    <property type="evidence" value="ECO:0007669"/>
    <property type="project" value="InterPro"/>
</dbReference>